<feature type="region of interest" description="Disordered" evidence="1">
    <location>
        <begin position="335"/>
        <end position="355"/>
    </location>
</feature>
<reference evidence="3" key="3">
    <citation type="submission" date="2025-09" db="UniProtKB">
        <authorList>
            <consortium name="Ensembl"/>
        </authorList>
    </citation>
    <scope>IDENTIFICATION</scope>
</reference>
<feature type="region of interest" description="Disordered" evidence="1">
    <location>
        <begin position="463"/>
        <end position="496"/>
    </location>
</feature>
<accession>A0AAX7V3F4</accession>
<sequence length="740" mass="85539">MMDNFETPYEEEDIAFIECEICEKSLRGDTLYKIHLTTPGHIKKESGLVTSACGFPGRSVRRHVPEFKDIIEYLDYLNLDEPIIGLNFLEEGPPSDRQIGPKYLCKLCNQSAVLAEMVCHVIGRKHRQKYVELKRPDLVTWDRPSVQTLGGKIMRAKAEIIERQDGRGTPKSLFKKGNESRSNSSRASQRPRQNREQTNPQDLPPLLPELKDYHRRKHASSYPNASAFPPNDPNMNVDRRSQRENRLSNERTRDEPRRSDFREGHAYREGYMDSDYRHQYEEGYGGDSQRCLALEQGDAPKYDFREELPGGLGQSDYYPEGVPPYRRAYPERESVQDFHSEDVRGGNGRSEYSPSQAMYPEVDKLRWSLEREADRHDGMNKAGRQGSSEPEARRRNFSASMEGDRSRDNLFNIIQDYRHEMREVHQDEGVDRRAGGPASQRHMDVGRAISNIPEPFRRFLKGGAEDDVHGKRKRKSRFSDATPEEVEGTREMYGDNYGSPIPKFGGDPRPGSAPMSGGQFSDIYREPQGPHHPEMNQRGGSESEGVFDMLSNIEIENAEEADFLKSKLCNLLKEFKTKKMEKAVQNSHGREGIPRNYSNMELDPRQPPFERTMRDDSHHRQPEDLDFRDWRQREHLPEERHNVYPPPAHEESRYSKRGRFEEESGTPHTNRLDEPPFYPERFPESLPSRDYQPPVGEFFDSHSSAPPLHMDQESRMPRGPRYSNNLDKITSALLELVARK</sequence>
<feature type="region of interest" description="Disordered" evidence="1">
    <location>
        <begin position="373"/>
        <end position="404"/>
    </location>
</feature>
<feature type="region of interest" description="Disordered" evidence="1">
    <location>
        <begin position="580"/>
        <end position="725"/>
    </location>
</feature>
<dbReference type="InterPro" id="IPR013087">
    <property type="entry name" value="Znf_C2H2_type"/>
</dbReference>
<proteinExistence type="predicted"/>
<feature type="region of interest" description="Disordered" evidence="1">
    <location>
        <begin position="160"/>
        <end position="273"/>
    </location>
</feature>
<feature type="compositionally biased region" description="Basic and acidic residues" evidence="1">
    <location>
        <begin position="237"/>
        <end position="273"/>
    </location>
</feature>
<organism evidence="3 4">
    <name type="scientific">Astatotilapia calliptera</name>
    <name type="common">Eastern happy</name>
    <name type="synonym">Chromis callipterus</name>
    <dbReference type="NCBI Taxonomy" id="8154"/>
    <lineage>
        <taxon>Eukaryota</taxon>
        <taxon>Metazoa</taxon>
        <taxon>Chordata</taxon>
        <taxon>Craniata</taxon>
        <taxon>Vertebrata</taxon>
        <taxon>Euteleostomi</taxon>
        <taxon>Actinopterygii</taxon>
        <taxon>Neopterygii</taxon>
        <taxon>Teleostei</taxon>
        <taxon>Neoteleostei</taxon>
        <taxon>Acanthomorphata</taxon>
        <taxon>Ovalentaria</taxon>
        <taxon>Cichlomorphae</taxon>
        <taxon>Cichliformes</taxon>
        <taxon>Cichlidae</taxon>
        <taxon>African cichlids</taxon>
        <taxon>Pseudocrenilabrinae</taxon>
        <taxon>Haplochromini</taxon>
        <taxon>Astatotilapia</taxon>
    </lineage>
</organism>
<dbReference type="GeneTree" id="ENSGT00940000170761"/>
<evidence type="ECO:0000259" key="2">
    <source>
        <dbReference type="PROSITE" id="PS00028"/>
    </source>
</evidence>
<dbReference type="AlphaFoldDB" id="A0AAX7V3F4"/>
<feature type="compositionally biased region" description="Basic and acidic residues" evidence="1">
    <location>
        <begin position="580"/>
        <end position="593"/>
    </location>
</feature>
<evidence type="ECO:0000256" key="1">
    <source>
        <dbReference type="SAM" id="MobiDB-lite"/>
    </source>
</evidence>
<dbReference type="PROSITE" id="PS00028">
    <property type="entry name" value="ZINC_FINGER_C2H2_1"/>
    <property type="match status" value="1"/>
</dbReference>
<dbReference type="Proteomes" id="UP000265100">
    <property type="component" value="Chromosome 22"/>
</dbReference>
<name>A0AAX7V3F4_ASTCA</name>
<feature type="domain" description="C2H2-type" evidence="2">
    <location>
        <begin position="19"/>
        <end position="41"/>
    </location>
</feature>
<reference evidence="3" key="2">
    <citation type="submission" date="2025-08" db="UniProtKB">
        <authorList>
            <consortium name="Ensembl"/>
        </authorList>
    </citation>
    <scope>IDENTIFICATION</scope>
</reference>
<evidence type="ECO:0000313" key="4">
    <source>
        <dbReference type="Proteomes" id="UP000265100"/>
    </source>
</evidence>
<dbReference type="RefSeq" id="XP_026011239.1">
    <property type="nucleotide sequence ID" value="XM_026155454.1"/>
</dbReference>
<feature type="compositionally biased region" description="Basic and acidic residues" evidence="1">
    <location>
        <begin position="335"/>
        <end position="344"/>
    </location>
</feature>
<reference evidence="3" key="1">
    <citation type="submission" date="2018-05" db="EMBL/GenBank/DDBJ databases">
        <authorList>
            <person name="Datahose"/>
        </authorList>
    </citation>
    <scope>NUCLEOTIDE SEQUENCE</scope>
</reference>
<dbReference type="Ensembl" id="ENSACLT00000085765.1">
    <property type="protein sequence ID" value="ENSACLP00000076993.1"/>
    <property type="gene ID" value="ENSACLG00000018542.2"/>
</dbReference>
<dbReference type="GeneID" id="113014138"/>
<protein>
    <recommendedName>
        <fullName evidence="2">C2H2-type domain-containing protein</fullName>
    </recommendedName>
</protein>
<evidence type="ECO:0000313" key="3">
    <source>
        <dbReference type="Ensembl" id="ENSACLP00000076993.1"/>
    </source>
</evidence>
<feature type="compositionally biased region" description="Polar residues" evidence="1">
    <location>
        <begin position="180"/>
        <end position="201"/>
    </location>
</feature>
<feature type="compositionally biased region" description="Basic and acidic residues" evidence="1">
    <location>
        <begin position="611"/>
        <end position="662"/>
    </location>
</feature>
<keyword evidence="4" id="KW-1185">Reference proteome</keyword>